<evidence type="ECO:0000256" key="2">
    <source>
        <dbReference type="ARBA" id="ARBA00022840"/>
    </source>
</evidence>
<dbReference type="Pfam" id="PF03668">
    <property type="entry name" value="RapZ-like_N"/>
    <property type="match status" value="2"/>
</dbReference>
<proteinExistence type="inferred from homology"/>
<dbReference type="SUPFAM" id="SSF52540">
    <property type="entry name" value="P-loop containing nucleoside triphosphate hydrolases"/>
    <property type="match status" value="1"/>
</dbReference>
<accession>A0A520MHR4</accession>
<keyword evidence="3 4" id="KW-0342">GTP-binding</keyword>
<dbReference type="InterPro" id="IPR053931">
    <property type="entry name" value="RapZ_C"/>
</dbReference>
<evidence type="ECO:0000259" key="5">
    <source>
        <dbReference type="Pfam" id="PF03668"/>
    </source>
</evidence>
<evidence type="ECO:0000259" key="6">
    <source>
        <dbReference type="Pfam" id="PF22740"/>
    </source>
</evidence>
<dbReference type="Proteomes" id="UP000315889">
    <property type="component" value="Unassembled WGS sequence"/>
</dbReference>
<evidence type="ECO:0000313" key="8">
    <source>
        <dbReference type="Proteomes" id="UP000315889"/>
    </source>
</evidence>
<dbReference type="Pfam" id="PF22740">
    <property type="entry name" value="PapZ_C"/>
    <property type="match status" value="1"/>
</dbReference>
<organism evidence="7 8">
    <name type="scientific">SAR92 clade bacterium</name>
    <dbReference type="NCBI Taxonomy" id="2315479"/>
    <lineage>
        <taxon>Bacteria</taxon>
        <taxon>Pseudomonadati</taxon>
        <taxon>Pseudomonadota</taxon>
        <taxon>Gammaproteobacteria</taxon>
        <taxon>Cellvibrionales</taxon>
        <taxon>Porticoccaceae</taxon>
        <taxon>SAR92 clade</taxon>
    </lineage>
</organism>
<dbReference type="PANTHER" id="PTHR30448">
    <property type="entry name" value="RNASE ADAPTER PROTEIN RAPZ"/>
    <property type="match status" value="1"/>
</dbReference>
<dbReference type="GO" id="GO:0005524">
    <property type="term" value="F:ATP binding"/>
    <property type="evidence" value="ECO:0007669"/>
    <property type="project" value="UniProtKB-UniRule"/>
</dbReference>
<dbReference type="EMBL" id="SHBP01000003">
    <property type="protein sequence ID" value="RZO20753.1"/>
    <property type="molecule type" value="Genomic_DNA"/>
</dbReference>
<feature type="binding site" evidence="4">
    <location>
        <begin position="9"/>
        <end position="16"/>
    </location>
    <ligand>
        <name>ATP</name>
        <dbReference type="ChEBI" id="CHEBI:30616"/>
    </ligand>
</feature>
<dbReference type="PANTHER" id="PTHR30448:SF0">
    <property type="entry name" value="RNASE ADAPTER PROTEIN RAPZ"/>
    <property type="match status" value="1"/>
</dbReference>
<feature type="binding site" evidence="4">
    <location>
        <begin position="78"/>
        <end position="81"/>
    </location>
    <ligand>
        <name>GTP</name>
        <dbReference type="ChEBI" id="CHEBI:37565"/>
    </ligand>
</feature>
<evidence type="ECO:0000313" key="7">
    <source>
        <dbReference type="EMBL" id="RZO20753.1"/>
    </source>
</evidence>
<gene>
    <name evidence="7" type="primary">rapZ</name>
    <name evidence="7" type="ORF">EVB03_03330</name>
</gene>
<sequence length="303" mass="33698">MLRLVIVSGRSGSGKTSALNVLEDIGFTCIDNLPASLLPNLIKELNSEDSRGNSQLTLIEDEAPETVAYETKLAVGIDARNIVGDLNKLPEILSRLEAGGIDVSVLFLQARRSELIRRYSETRRKHPLSRGDVSLPEAIDLEEKILSPILNISDRNLDTSGLSLHQLRDLVKNSVDPKSTGHMSILFESFGFKCGLPEASDFIFDVRCLPNPYWKQELRTQTGNDIGVIEFLEGQVEVASMLADIIGFLTRWIPKFQANNRSYLTISIGCTGGQHRSVYLANRLHEYFSSKHPSVQVVHKELP</sequence>
<evidence type="ECO:0000256" key="1">
    <source>
        <dbReference type="ARBA" id="ARBA00022741"/>
    </source>
</evidence>
<keyword evidence="2 4" id="KW-0067">ATP-binding</keyword>
<evidence type="ECO:0000256" key="4">
    <source>
        <dbReference type="HAMAP-Rule" id="MF_00636"/>
    </source>
</evidence>
<dbReference type="InterPro" id="IPR005337">
    <property type="entry name" value="RapZ-like"/>
</dbReference>
<dbReference type="AlphaFoldDB" id="A0A520MHR4"/>
<dbReference type="Gene3D" id="3.40.50.300">
    <property type="entry name" value="P-loop containing nucleotide triphosphate hydrolases"/>
    <property type="match status" value="1"/>
</dbReference>
<keyword evidence="1 4" id="KW-0547">Nucleotide-binding</keyword>
<feature type="domain" description="RapZ C-terminal" evidence="6">
    <location>
        <begin position="183"/>
        <end position="302"/>
    </location>
</feature>
<dbReference type="InterPro" id="IPR053930">
    <property type="entry name" value="RapZ-like_N"/>
</dbReference>
<dbReference type="HAMAP" id="MF_00636">
    <property type="entry name" value="RapZ_like"/>
    <property type="match status" value="1"/>
</dbReference>
<dbReference type="GO" id="GO:0005525">
    <property type="term" value="F:GTP binding"/>
    <property type="evidence" value="ECO:0007669"/>
    <property type="project" value="UniProtKB-UniRule"/>
</dbReference>
<name>A0A520MHR4_9GAMM</name>
<dbReference type="InterPro" id="IPR027417">
    <property type="entry name" value="P-loop_NTPase"/>
</dbReference>
<reference evidence="7 8" key="1">
    <citation type="submission" date="2019-02" db="EMBL/GenBank/DDBJ databases">
        <title>Prokaryotic population dynamics and viral predation in marine succession experiment using metagenomics: the confinement effect.</title>
        <authorList>
            <person name="Haro-Moreno J.M."/>
            <person name="Rodriguez-Valera F."/>
            <person name="Lopez-Perez M."/>
        </authorList>
    </citation>
    <scope>NUCLEOTIDE SEQUENCE [LARGE SCALE GENOMIC DNA]</scope>
    <source>
        <strain evidence="7">MED-G170</strain>
    </source>
</reference>
<protein>
    <submittedName>
        <fullName evidence="7">RNase adapter RapZ</fullName>
    </submittedName>
</protein>
<comment type="caution">
    <text evidence="7">The sequence shown here is derived from an EMBL/GenBank/DDBJ whole genome shotgun (WGS) entry which is preliminary data.</text>
</comment>
<feature type="domain" description="RapZ-like N-terminal" evidence="5">
    <location>
        <begin position="3"/>
        <end position="51"/>
    </location>
</feature>
<feature type="domain" description="RapZ-like N-terminal" evidence="5">
    <location>
        <begin position="67"/>
        <end position="174"/>
    </location>
</feature>
<dbReference type="NCBIfam" id="NF003828">
    <property type="entry name" value="PRK05416.1"/>
    <property type="match status" value="1"/>
</dbReference>
<evidence type="ECO:0000256" key="3">
    <source>
        <dbReference type="ARBA" id="ARBA00023134"/>
    </source>
</evidence>
<dbReference type="PIRSF" id="PIRSF005052">
    <property type="entry name" value="P-loopkin"/>
    <property type="match status" value="1"/>
</dbReference>